<proteinExistence type="predicted"/>
<name>A0A8D8U6N5_9HEMI</name>
<dbReference type="EMBL" id="HBUF01339010">
    <property type="protein sequence ID" value="CAG6699403.1"/>
    <property type="molecule type" value="Transcribed_RNA"/>
</dbReference>
<organism evidence="2">
    <name type="scientific">Cacopsylla melanoneura</name>
    <dbReference type="NCBI Taxonomy" id="428564"/>
    <lineage>
        <taxon>Eukaryota</taxon>
        <taxon>Metazoa</taxon>
        <taxon>Ecdysozoa</taxon>
        <taxon>Arthropoda</taxon>
        <taxon>Hexapoda</taxon>
        <taxon>Insecta</taxon>
        <taxon>Pterygota</taxon>
        <taxon>Neoptera</taxon>
        <taxon>Paraneoptera</taxon>
        <taxon>Hemiptera</taxon>
        <taxon>Sternorrhyncha</taxon>
        <taxon>Psylloidea</taxon>
        <taxon>Psyllidae</taxon>
        <taxon>Psyllinae</taxon>
        <taxon>Cacopsylla</taxon>
    </lineage>
</organism>
<evidence type="ECO:0000313" key="2">
    <source>
        <dbReference type="EMBL" id="CAG6699374.1"/>
    </source>
</evidence>
<keyword evidence="1" id="KW-0812">Transmembrane</keyword>
<evidence type="ECO:0000256" key="1">
    <source>
        <dbReference type="SAM" id="Phobius"/>
    </source>
</evidence>
<dbReference type="EMBL" id="HBUF01339000">
    <property type="protein sequence ID" value="CAG6699374.1"/>
    <property type="molecule type" value="Transcribed_RNA"/>
</dbReference>
<keyword evidence="1" id="KW-1133">Transmembrane helix</keyword>
<reference evidence="2" key="1">
    <citation type="submission" date="2021-05" db="EMBL/GenBank/DDBJ databases">
        <authorList>
            <person name="Alioto T."/>
            <person name="Alioto T."/>
            <person name="Gomez Garrido J."/>
        </authorList>
    </citation>
    <scope>NUCLEOTIDE SEQUENCE</scope>
</reference>
<protein>
    <submittedName>
        <fullName evidence="2">Uncharacterized protein</fullName>
    </submittedName>
</protein>
<sequence length="103" mass="12524">MKTIYKYIILFKIRTYLLYKNMFFFFLLFFFFFFSSFFFFFLFLFPEAISNSSRNVNIMDRSNFSHLFICRTRQVKEVKNPFTPDFLVLTLISMAHVLFCGCG</sequence>
<feature type="transmembrane region" description="Helical" evidence="1">
    <location>
        <begin position="21"/>
        <end position="45"/>
    </location>
</feature>
<keyword evidence="1" id="KW-0472">Membrane</keyword>
<dbReference type="AlphaFoldDB" id="A0A8D8U6N5"/>
<accession>A0A8D8U6N5</accession>